<dbReference type="EMBL" id="NWUF01000012">
    <property type="protein sequence ID" value="PCE41734.1"/>
    <property type="molecule type" value="Genomic_DNA"/>
</dbReference>
<dbReference type="Proteomes" id="UP000218934">
    <property type="component" value="Unassembled WGS sequence"/>
</dbReference>
<evidence type="ECO:0000313" key="4">
    <source>
        <dbReference type="Proteomes" id="UP000218934"/>
    </source>
</evidence>
<keyword evidence="1 3" id="KW-0808">Transferase</keyword>
<proteinExistence type="predicted"/>
<gene>
    <name evidence="3" type="ORF">COO09_13295</name>
</gene>
<dbReference type="PANTHER" id="PTHR48207">
    <property type="entry name" value="SUCCINATE--HYDROXYMETHYLGLUTARATE COA-TRANSFERASE"/>
    <property type="match status" value="1"/>
</dbReference>
<dbReference type="RefSeq" id="WP_066961177.1">
    <property type="nucleotide sequence ID" value="NZ_CP023449.1"/>
</dbReference>
<dbReference type="InterPro" id="IPR050483">
    <property type="entry name" value="CoA-transferase_III_domain"/>
</dbReference>
<dbReference type="Pfam" id="PF02515">
    <property type="entry name" value="CoA_transf_3"/>
    <property type="match status" value="1"/>
</dbReference>
<dbReference type="PANTHER" id="PTHR48207:SF4">
    <property type="entry name" value="BLL6097 PROTEIN"/>
    <property type="match status" value="1"/>
</dbReference>
<sequence>MTSVAEQRAAVTAAAAADPARHPRPSRPPLEGIRIADFCWMGVGAVATRLLADFGAEVIRIEDRNRLDMPRRLPIYKGGNARTYGEEDADPDPNKGGLFNNYNRNKLGITINMRDKRGRELCERLIRTSSVVTENFAPGVMERWGLTYDAVKELVPNVIMARMSGFGHSGPHAEFKSFGPVVQAVSGLSYISGLPGQEPSGWGMSYMDNMAAYYNAAALLMAIYHRNNTGEGTEIDVSAIEAGINLVGPVLLDVSVNGRKTRDRAYPTGNRLEFQEAAPHGVFPTRGDDRWIAISVFNQNEWQGLVAEMGSPAWAFEPRFATQADRYANQDALEEALAAFTRTRERYDLMHRLQARGVAASVVQNAEDLNEHDPQTAERGLFFEMDHPVIGPARFEGTPIRFSRLEQENWRSAPLLGEDNRYVTREILGLSEEQYETYAAEGVI</sequence>
<evidence type="ECO:0000256" key="2">
    <source>
        <dbReference type="SAM" id="MobiDB-lite"/>
    </source>
</evidence>
<dbReference type="SUPFAM" id="SSF89796">
    <property type="entry name" value="CoA-transferase family III (CaiB/BaiF)"/>
    <property type="match status" value="1"/>
</dbReference>
<dbReference type="InterPro" id="IPR003673">
    <property type="entry name" value="CoA-Trfase_fam_III"/>
</dbReference>
<dbReference type="Gene3D" id="3.40.50.10540">
    <property type="entry name" value="Crotonobetainyl-coa:carnitine coa-transferase, domain 1"/>
    <property type="match status" value="1"/>
</dbReference>
<reference evidence="3 4" key="1">
    <citation type="submission" date="2017-09" db="EMBL/GenBank/DDBJ databases">
        <title>The Catabolism of 3,6-Dichlorosalicylic acid is Initiated by the Cytochrome P450 Monooxygenase DsmABC in Rhizorhabdus dicambivorans Ndbn-20.</title>
        <authorList>
            <person name="Na L."/>
        </authorList>
    </citation>
    <scope>NUCLEOTIDE SEQUENCE [LARGE SCALE GENOMIC DNA]</scope>
    <source>
        <strain evidence="3 4">Ndbn-20m</strain>
    </source>
</reference>
<feature type="region of interest" description="Disordered" evidence="2">
    <location>
        <begin position="8"/>
        <end position="28"/>
    </location>
</feature>
<dbReference type="InterPro" id="IPR023606">
    <property type="entry name" value="CoA-Trfase_III_dom_1_sf"/>
</dbReference>
<dbReference type="GO" id="GO:0008410">
    <property type="term" value="F:CoA-transferase activity"/>
    <property type="evidence" value="ECO:0007669"/>
    <property type="project" value="TreeGrafter"/>
</dbReference>
<organism evidence="3 4">
    <name type="scientific">Rhizorhabdus dicambivorans</name>
    <dbReference type="NCBI Taxonomy" id="1850238"/>
    <lineage>
        <taxon>Bacteria</taxon>
        <taxon>Pseudomonadati</taxon>
        <taxon>Pseudomonadota</taxon>
        <taxon>Alphaproteobacteria</taxon>
        <taxon>Sphingomonadales</taxon>
        <taxon>Sphingomonadaceae</taxon>
        <taxon>Rhizorhabdus</taxon>
    </lineage>
</organism>
<dbReference type="OrthoDB" id="9806585at2"/>
<protein>
    <submittedName>
        <fullName evidence="3">CoA transferase</fullName>
    </submittedName>
</protein>
<evidence type="ECO:0000256" key="1">
    <source>
        <dbReference type="ARBA" id="ARBA00022679"/>
    </source>
</evidence>
<dbReference type="InterPro" id="IPR044855">
    <property type="entry name" value="CoA-Trfase_III_dom3_sf"/>
</dbReference>
<keyword evidence="4" id="KW-1185">Reference proteome</keyword>
<dbReference type="Gene3D" id="3.30.1540.10">
    <property type="entry name" value="formyl-coa transferase, domain 3"/>
    <property type="match status" value="1"/>
</dbReference>
<dbReference type="KEGG" id="rdi:CMV14_18955"/>
<evidence type="ECO:0000313" key="3">
    <source>
        <dbReference type="EMBL" id="PCE41734.1"/>
    </source>
</evidence>
<comment type="caution">
    <text evidence="3">The sequence shown here is derived from an EMBL/GenBank/DDBJ whole genome shotgun (WGS) entry which is preliminary data.</text>
</comment>
<name>A0A2A4FVL6_9SPHN</name>
<feature type="compositionally biased region" description="Low complexity" evidence="2">
    <location>
        <begin position="8"/>
        <end position="18"/>
    </location>
</feature>
<feature type="region of interest" description="Disordered" evidence="2">
    <location>
        <begin position="78"/>
        <end position="99"/>
    </location>
</feature>
<dbReference type="AlphaFoldDB" id="A0A2A4FVL6"/>
<accession>A0A2A4FVL6</accession>